<gene>
    <name evidence="9" type="ORF">B0I21_101323</name>
</gene>
<proteinExistence type="inferred from homology"/>
<dbReference type="PANTHER" id="PTHR42812">
    <property type="entry name" value="BETA-XYLOSIDASE"/>
    <property type="match status" value="1"/>
</dbReference>
<dbReference type="GO" id="GO:0004553">
    <property type="term" value="F:hydrolase activity, hydrolyzing O-glycosyl compounds"/>
    <property type="evidence" value="ECO:0007669"/>
    <property type="project" value="InterPro"/>
</dbReference>
<evidence type="ECO:0000256" key="1">
    <source>
        <dbReference type="ARBA" id="ARBA00009865"/>
    </source>
</evidence>
<dbReference type="InterPro" id="IPR013320">
    <property type="entry name" value="ConA-like_dom_sf"/>
</dbReference>
<evidence type="ECO:0000313" key="10">
    <source>
        <dbReference type="Proteomes" id="UP000294752"/>
    </source>
</evidence>
<dbReference type="InterPro" id="IPR041542">
    <property type="entry name" value="GH43_C2"/>
</dbReference>
<dbReference type="InterPro" id="IPR006710">
    <property type="entry name" value="Glyco_hydro_43"/>
</dbReference>
<name>A0A4R7D9L9_9SPHI</name>
<dbReference type="Pfam" id="PF04616">
    <property type="entry name" value="Glyco_hydro_43"/>
    <property type="match status" value="1"/>
</dbReference>
<accession>A0A4R7D9L9</accession>
<evidence type="ECO:0000256" key="5">
    <source>
        <dbReference type="PIRSR" id="PIRSR606710-2"/>
    </source>
</evidence>
<dbReference type="CDD" id="cd09001">
    <property type="entry name" value="GH43_FsAxh1-like"/>
    <property type="match status" value="1"/>
</dbReference>
<feature type="site" description="Important for catalytic activity, responsible for pKa modulation of the active site Glu and correct orientation of both the proton donor and substrate" evidence="5">
    <location>
        <position position="165"/>
    </location>
</feature>
<keyword evidence="7" id="KW-0732">Signal</keyword>
<keyword evidence="10" id="KW-1185">Reference proteome</keyword>
<dbReference type="SUPFAM" id="SSF49899">
    <property type="entry name" value="Concanavalin A-like lectins/glucanases"/>
    <property type="match status" value="1"/>
</dbReference>
<feature type="active site" description="Proton acceptor" evidence="4">
    <location>
        <position position="52"/>
    </location>
</feature>
<dbReference type="InterPro" id="IPR023296">
    <property type="entry name" value="Glyco_hydro_beta-prop_sf"/>
</dbReference>
<dbReference type="PANTHER" id="PTHR42812:SF12">
    <property type="entry name" value="BETA-XYLOSIDASE-RELATED"/>
    <property type="match status" value="1"/>
</dbReference>
<comment type="similarity">
    <text evidence="1 6">Belongs to the glycosyl hydrolase 43 family.</text>
</comment>
<feature type="domain" description="Beta-xylosidase C-terminal Concanavalin A-like" evidence="8">
    <location>
        <begin position="350"/>
        <end position="544"/>
    </location>
</feature>
<comment type="caution">
    <text evidence="9">The sequence shown here is derived from an EMBL/GenBank/DDBJ whole genome shotgun (WGS) entry which is preliminary data.</text>
</comment>
<evidence type="ECO:0000259" key="8">
    <source>
        <dbReference type="Pfam" id="PF17851"/>
    </source>
</evidence>
<dbReference type="OrthoDB" id="9801455at2"/>
<dbReference type="RefSeq" id="WP_133638568.1">
    <property type="nucleotide sequence ID" value="NZ_SNZV01000001.1"/>
</dbReference>
<dbReference type="Gene3D" id="2.60.120.200">
    <property type="match status" value="1"/>
</dbReference>
<dbReference type="Proteomes" id="UP000294752">
    <property type="component" value="Unassembled WGS sequence"/>
</dbReference>
<evidence type="ECO:0000256" key="7">
    <source>
        <dbReference type="SAM" id="SignalP"/>
    </source>
</evidence>
<feature type="chain" id="PRO_5020256605" evidence="7">
    <location>
        <begin position="22"/>
        <end position="551"/>
    </location>
</feature>
<dbReference type="Gene3D" id="2.115.10.20">
    <property type="entry name" value="Glycosyl hydrolase domain, family 43"/>
    <property type="match status" value="1"/>
</dbReference>
<keyword evidence="3 6" id="KW-0326">Glycosidase</keyword>
<protein>
    <submittedName>
        <fullName evidence="9">Beta-xylosidase</fullName>
    </submittedName>
</protein>
<evidence type="ECO:0000256" key="4">
    <source>
        <dbReference type="PIRSR" id="PIRSR606710-1"/>
    </source>
</evidence>
<dbReference type="GO" id="GO:0005975">
    <property type="term" value="P:carbohydrate metabolic process"/>
    <property type="evidence" value="ECO:0007669"/>
    <property type="project" value="InterPro"/>
</dbReference>
<feature type="signal peptide" evidence="7">
    <location>
        <begin position="1"/>
        <end position="21"/>
    </location>
</feature>
<dbReference type="Pfam" id="PF17851">
    <property type="entry name" value="GH43_C2"/>
    <property type="match status" value="1"/>
</dbReference>
<dbReference type="EMBL" id="SNZV01000001">
    <property type="protein sequence ID" value="TDS17457.1"/>
    <property type="molecule type" value="Genomic_DNA"/>
</dbReference>
<evidence type="ECO:0000256" key="2">
    <source>
        <dbReference type="ARBA" id="ARBA00022801"/>
    </source>
</evidence>
<organism evidence="9 10">
    <name type="scientific">Sphingobacterium paludis</name>
    <dbReference type="NCBI Taxonomy" id="1476465"/>
    <lineage>
        <taxon>Bacteria</taxon>
        <taxon>Pseudomonadati</taxon>
        <taxon>Bacteroidota</taxon>
        <taxon>Sphingobacteriia</taxon>
        <taxon>Sphingobacteriales</taxon>
        <taxon>Sphingobacteriaceae</taxon>
        <taxon>Sphingobacterium</taxon>
    </lineage>
</organism>
<dbReference type="InterPro" id="IPR051795">
    <property type="entry name" value="Glycosyl_Hydrlase_43"/>
</dbReference>
<evidence type="ECO:0000256" key="6">
    <source>
        <dbReference type="RuleBase" id="RU361187"/>
    </source>
</evidence>
<dbReference type="AlphaFoldDB" id="A0A4R7D9L9"/>
<reference evidence="9 10" key="1">
    <citation type="submission" date="2019-03" db="EMBL/GenBank/DDBJ databases">
        <title>Genomic Encyclopedia of Type Strains, Phase III (KMG-III): the genomes of soil and plant-associated and newly described type strains.</title>
        <authorList>
            <person name="Whitman W."/>
        </authorList>
    </citation>
    <scope>NUCLEOTIDE SEQUENCE [LARGE SCALE GENOMIC DNA]</scope>
    <source>
        <strain evidence="9 10">CGMCC 1.12801</strain>
    </source>
</reference>
<evidence type="ECO:0000256" key="3">
    <source>
        <dbReference type="ARBA" id="ARBA00023295"/>
    </source>
</evidence>
<evidence type="ECO:0000313" key="9">
    <source>
        <dbReference type="EMBL" id="TDS17457.1"/>
    </source>
</evidence>
<feature type="active site" description="Proton donor" evidence="4">
    <location>
        <position position="223"/>
    </location>
</feature>
<sequence>MLLKFLKTLVVLHMTICILHAQQKSTALSAVWSPDQGNGTYKNPIIHADYSDLDVCRVGEDYYMTASSFNSLPGLPILHSKDMVNWTIVNHAVRELRAPGFHPENFFDRPQHGNGIWAPAIRYHTGEFYIYYGDPDFGIYMTKAKNPLGEWTPLKLVKAGKGLIDACPFWDEDGQAYLVHGLAGSRARIKSLLAISKLSADGEKTIGSSRIIYDGHDVDPTIEGPKLHRRNGYYYVFAPAGGVSTGWQTILRSKEIFGPYERKIVLQQGNTPVNGPHQGAWVDTPNGEDWFFHFQDVGTIGRIVHLQPMAWKDDWPVIGLDEDGDGAGNPVLVYRKPTSAYNTQINPQESDQFATNQLGLQWQWHANPQDWWHFADAKRKVLSLYSVPLPEAYKNLWDVPNLLLQKMPAANFTASLEIKPKLDPKQPEERTGLLIMGKDYGLIALKRTESGYLLEQIDCYGADKGAKEKINASQRIDSETISLRVSVHDGEQASFSFSTDGETYTTLGGSFNLKEGHWIGAKIGTFCSRAGLTNDGGRVDLQSFLVEKNLD</sequence>
<dbReference type="SUPFAM" id="SSF75005">
    <property type="entry name" value="Arabinanase/levansucrase/invertase"/>
    <property type="match status" value="1"/>
</dbReference>
<keyword evidence="2 6" id="KW-0378">Hydrolase</keyword>